<dbReference type="EMBL" id="ADFQ01000075">
    <property type="protein sequence ID" value="EFN90927.1"/>
    <property type="molecule type" value="Genomic_DNA"/>
</dbReference>
<evidence type="ECO:0000313" key="1">
    <source>
        <dbReference type="EMBL" id="EFN90927.1"/>
    </source>
</evidence>
<dbReference type="Proteomes" id="UP000016016">
    <property type="component" value="Unassembled WGS sequence"/>
</dbReference>
<proteinExistence type="predicted"/>
<dbReference type="AlphaFoldDB" id="E1GWM7"/>
<comment type="caution">
    <text evidence="1">The sequence shown here is derived from an EMBL/GenBank/DDBJ whole genome shotgun (WGS) entry which is preliminary data.</text>
</comment>
<protein>
    <submittedName>
        <fullName evidence="1">Uncharacterized protein</fullName>
    </submittedName>
</protein>
<evidence type="ECO:0000313" key="2">
    <source>
        <dbReference type="Proteomes" id="UP000016016"/>
    </source>
</evidence>
<reference evidence="1 2" key="1">
    <citation type="submission" date="2010-09" db="EMBL/GenBank/DDBJ databases">
        <authorList>
            <person name="Harkins D.M."/>
            <person name="Madupu R."/>
            <person name="Durkin A.S."/>
            <person name="Torralba M."/>
            <person name="Methe B."/>
            <person name="Sutton G.G."/>
            <person name="Nelson K.E."/>
        </authorList>
    </citation>
    <scope>NUCLEOTIDE SEQUENCE [LARGE SCALE GENOMIC DNA]</scope>
    <source>
        <strain evidence="1 2">CRIS 21A-A</strain>
    </source>
</reference>
<accession>E1GWM7</accession>
<organism evidence="1 2">
    <name type="scientific">Prevotella amnii CRIS 21A-A</name>
    <dbReference type="NCBI Taxonomy" id="679191"/>
    <lineage>
        <taxon>Bacteria</taxon>
        <taxon>Pseudomonadati</taxon>
        <taxon>Bacteroidota</taxon>
        <taxon>Bacteroidia</taxon>
        <taxon>Bacteroidales</taxon>
        <taxon>Prevotellaceae</taxon>
        <taxon>Prevotella</taxon>
    </lineage>
</organism>
<gene>
    <name evidence="1" type="ORF">HMPREF9018_0518</name>
</gene>
<sequence>MMDEQRKSINLLPYFSQKLTNYDINTFRRYRISLEHVIMTVLFW</sequence>
<name>E1GWM7_9BACT</name>